<keyword evidence="5 7" id="KW-0676">Redox-active center</keyword>
<evidence type="ECO:0000256" key="5">
    <source>
        <dbReference type="ARBA" id="ARBA00023284"/>
    </source>
</evidence>
<feature type="domain" description="Thioredoxin" evidence="8">
    <location>
        <begin position="5"/>
        <end position="191"/>
    </location>
</feature>
<dbReference type="Proteomes" id="UP000092993">
    <property type="component" value="Unassembled WGS sequence"/>
</dbReference>
<dbReference type="Gene3D" id="3.40.30.10">
    <property type="entry name" value="Glutaredoxin"/>
    <property type="match status" value="1"/>
</dbReference>
<keyword evidence="2 7" id="KW-0575">Peroxidase</keyword>
<evidence type="ECO:0000256" key="3">
    <source>
        <dbReference type="ARBA" id="ARBA00022862"/>
    </source>
</evidence>
<evidence type="ECO:0000256" key="7">
    <source>
        <dbReference type="RuleBase" id="RU366011"/>
    </source>
</evidence>
<dbReference type="InterPro" id="IPR036249">
    <property type="entry name" value="Thioredoxin-like_sf"/>
</dbReference>
<keyword evidence="10" id="KW-1185">Reference proteome</keyword>
<evidence type="ECO:0000259" key="8">
    <source>
        <dbReference type="PROSITE" id="PS51352"/>
    </source>
</evidence>
<dbReference type="OMA" id="YTMNGWA"/>
<comment type="caution">
    <text evidence="9">The sequence shown here is derived from an EMBL/GenBank/DDBJ whole genome shotgun (WGS) entry which is preliminary data.</text>
</comment>
<dbReference type="OrthoDB" id="195498at2759"/>
<evidence type="ECO:0000313" key="10">
    <source>
        <dbReference type="Proteomes" id="UP000092993"/>
    </source>
</evidence>
<comment type="function">
    <text evidence="7">Thiol-specific peroxidase that catalyzes the reduction of hydrogen peroxide and organic hydroperoxides to water and alcohols, respectively. Plays a role in cell protection against oxidative stress by detoxifying peroxides.</text>
</comment>
<dbReference type="PANTHER" id="PTHR10430">
    <property type="entry name" value="PEROXIREDOXIN"/>
    <property type="match status" value="1"/>
</dbReference>
<dbReference type="GO" id="GO:0045454">
    <property type="term" value="P:cell redox homeostasis"/>
    <property type="evidence" value="ECO:0007669"/>
    <property type="project" value="TreeGrafter"/>
</dbReference>
<organism evidence="9 10">
    <name type="scientific">Grifola frondosa</name>
    <name type="common">Maitake</name>
    <name type="synonym">Polyporus frondosus</name>
    <dbReference type="NCBI Taxonomy" id="5627"/>
    <lineage>
        <taxon>Eukaryota</taxon>
        <taxon>Fungi</taxon>
        <taxon>Dikarya</taxon>
        <taxon>Basidiomycota</taxon>
        <taxon>Agaricomycotina</taxon>
        <taxon>Agaricomycetes</taxon>
        <taxon>Polyporales</taxon>
        <taxon>Grifolaceae</taxon>
        <taxon>Grifola</taxon>
    </lineage>
</organism>
<gene>
    <name evidence="9" type="primary">MALF3</name>
    <name evidence="9" type="ORF">A0H81_01683</name>
</gene>
<evidence type="ECO:0000313" key="9">
    <source>
        <dbReference type="EMBL" id="OBZ78328.1"/>
    </source>
</evidence>
<keyword evidence="3 7" id="KW-0049">Antioxidant</keyword>
<evidence type="ECO:0000256" key="4">
    <source>
        <dbReference type="ARBA" id="ARBA00023002"/>
    </source>
</evidence>
<dbReference type="SUPFAM" id="SSF52833">
    <property type="entry name" value="Thioredoxin-like"/>
    <property type="match status" value="1"/>
</dbReference>
<dbReference type="GO" id="GO:0034599">
    <property type="term" value="P:cellular response to oxidative stress"/>
    <property type="evidence" value="ECO:0007669"/>
    <property type="project" value="InterPro"/>
</dbReference>
<dbReference type="Pfam" id="PF08534">
    <property type="entry name" value="Redoxin"/>
    <property type="match status" value="1"/>
</dbReference>
<dbReference type="AlphaFoldDB" id="A0A1C7MND3"/>
<dbReference type="InterPro" id="IPR013740">
    <property type="entry name" value="Redoxin"/>
</dbReference>
<dbReference type="GO" id="GO:0042744">
    <property type="term" value="P:hydrogen peroxide catabolic process"/>
    <property type="evidence" value="ECO:0007669"/>
    <property type="project" value="TreeGrafter"/>
</dbReference>
<dbReference type="STRING" id="5627.A0A1C7MND3"/>
<dbReference type="PROSITE" id="PS51352">
    <property type="entry name" value="THIOREDOXIN_2"/>
    <property type="match status" value="1"/>
</dbReference>
<feature type="active site" description="Cysteine sulfenic acid (-SOH) intermediate" evidence="6">
    <location>
        <position position="60"/>
    </location>
</feature>
<dbReference type="PANTHER" id="PTHR10430:SF16">
    <property type="entry name" value="PEROXIREDOXIN-5, MITOCHONDRIAL"/>
    <property type="match status" value="1"/>
</dbReference>
<dbReference type="GO" id="GO:0005777">
    <property type="term" value="C:peroxisome"/>
    <property type="evidence" value="ECO:0007669"/>
    <property type="project" value="TreeGrafter"/>
</dbReference>
<dbReference type="InterPro" id="IPR013766">
    <property type="entry name" value="Thioredoxin_domain"/>
</dbReference>
<evidence type="ECO:0000256" key="6">
    <source>
        <dbReference type="PIRSR" id="PIRSR637944-1"/>
    </source>
</evidence>
<dbReference type="InterPro" id="IPR037944">
    <property type="entry name" value="PRX5-like"/>
</dbReference>
<sequence length="191" mass="20415">MAPTIKVGDIIPSGSFTYIPYTPALDDHTACGVPVKLSTDEWKGKKVVIFSVPGAFTPTCHVNHLPPYLEKYDQFKAKGVDVIAVVAANDPFVMSGWGRVSGLKDKVNLNAPSTSQSTDYIPIAHQILALSDPNAQWSHLLGLSVDLSARDFGIRTARYALILDDLVVKYAEVEPGAGVTVSGADAVLAHL</sequence>
<name>A0A1C7MND3_GRIFR</name>
<dbReference type="GO" id="GO:0008379">
    <property type="term" value="F:thioredoxin peroxidase activity"/>
    <property type="evidence" value="ECO:0007669"/>
    <property type="project" value="InterPro"/>
</dbReference>
<reference evidence="9 10" key="1">
    <citation type="submission" date="2016-03" db="EMBL/GenBank/DDBJ databases">
        <title>Whole genome sequencing of Grifola frondosa 9006-11.</title>
        <authorList>
            <person name="Min B."/>
            <person name="Park H."/>
            <person name="Kim J.-G."/>
            <person name="Cho H."/>
            <person name="Oh Y.-L."/>
            <person name="Kong W.-S."/>
            <person name="Choi I.-G."/>
        </authorList>
    </citation>
    <scope>NUCLEOTIDE SEQUENCE [LARGE SCALE GENOMIC DNA]</scope>
    <source>
        <strain evidence="9 10">9006-11</strain>
    </source>
</reference>
<evidence type="ECO:0000256" key="1">
    <source>
        <dbReference type="ARBA" id="ARBA00010505"/>
    </source>
</evidence>
<protein>
    <submittedName>
        <fullName evidence="9">Putative peroxiredoxin</fullName>
    </submittedName>
</protein>
<dbReference type="GO" id="GO:0005739">
    <property type="term" value="C:mitochondrion"/>
    <property type="evidence" value="ECO:0007669"/>
    <property type="project" value="TreeGrafter"/>
</dbReference>
<evidence type="ECO:0000256" key="2">
    <source>
        <dbReference type="ARBA" id="ARBA00022559"/>
    </source>
</evidence>
<proteinExistence type="inferred from homology"/>
<keyword evidence="4 7" id="KW-0560">Oxidoreductase</keyword>
<dbReference type="CDD" id="cd03013">
    <property type="entry name" value="PRX5_like"/>
    <property type="match status" value="1"/>
</dbReference>
<comment type="similarity">
    <text evidence="1 7">Belongs to the peroxiredoxin family. Prx5 subfamily.</text>
</comment>
<dbReference type="EMBL" id="LUGG01000002">
    <property type="protein sequence ID" value="OBZ78328.1"/>
    <property type="molecule type" value="Genomic_DNA"/>
</dbReference>
<accession>A0A1C7MND3</accession>